<dbReference type="EMBL" id="JAACYA010000002">
    <property type="protein sequence ID" value="MBK3333051.1"/>
    <property type="molecule type" value="Genomic_DNA"/>
</dbReference>
<dbReference type="Proteomes" id="UP000772812">
    <property type="component" value="Unassembled WGS sequence"/>
</dbReference>
<dbReference type="Gene3D" id="3.60.15.10">
    <property type="entry name" value="Ribonuclease Z/Hydroxyacylglutathione hydrolase-like"/>
    <property type="match status" value="1"/>
</dbReference>
<evidence type="ECO:0000256" key="1">
    <source>
        <dbReference type="ARBA" id="ARBA00001947"/>
    </source>
</evidence>
<keyword evidence="4" id="KW-0862">Zinc</keyword>
<dbReference type="Pfam" id="PF00753">
    <property type="entry name" value="Lactamase_B"/>
    <property type="match status" value="1"/>
</dbReference>
<evidence type="ECO:0000313" key="6">
    <source>
        <dbReference type="EMBL" id="MBK3333051.1"/>
    </source>
</evidence>
<keyword evidence="2" id="KW-0479">Metal-binding</keyword>
<dbReference type="PANTHER" id="PTHR46233">
    <property type="entry name" value="HYDROXYACYLGLUTATHIONE HYDROLASE GLOC"/>
    <property type="match status" value="1"/>
</dbReference>
<organism evidence="6 7">
    <name type="scientific">Persephonella atlantica</name>
    <dbReference type="NCBI Taxonomy" id="2699429"/>
    <lineage>
        <taxon>Bacteria</taxon>
        <taxon>Pseudomonadati</taxon>
        <taxon>Aquificota</taxon>
        <taxon>Aquificia</taxon>
        <taxon>Aquificales</taxon>
        <taxon>Hydrogenothermaceae</taxon>
        <taxon>Persephonella</taxon>
    </lineage>
</organism>
<evidence type="ECO:0000256" key="2">
    <source>
        <dbReference type="ARBA" id="ARBA00022723"/>
    </source>
</evidence>
<keyword evidence="3" id="KW-0378">Hydrolase</keyword>
<feature type="domain" description="Metallo-beta-lactamase" evidence="5">
    <location>
        <begin position="11"/>
        <end position="187"/>
    </location>
</feature>
<proteinExistence type="predicted"/>
<keyword evidence="7" id="KW-1185">Reference proteome</keyword>
<evidence type="ECO:0000313" key="7">
    <source>
        <dbReference type="Proteomes" id="UP000772812"/>
    </source>
</evidence>
<dbReference type="InterPro" id="IPR036866">
    <property type="entry name" value="RibonucZ/Hydroxyglut_hydro"/>
</dbReference>
<gene>
    <name evidence="6" type="ORF">GWK41_08210</name>
</gene>
<comment type="cofactor">
    <cofactor evidence="1">
        <name>Zn(2+)</name>
        <dbReference type="ChEBI" id="CHEBI:29105"/>
    </cofactor>
</comment>
<evidence type="ECO:0000256" key="4">
    <source>
        <dbReference type="ARBA" id="ARBA00022833"/>
    </source>
</evidence>
<reference evidence="6 7" key="1">
    <citation type="journal article" date="2021" name="Syst. Appl. Microbiol.">
        <title>Persephonella atlantica sp. nov.: How to adapt to physico-chemical gradients in high temperature hydrothermal habitats.</title>
        <authorList>
            <person name="Francois D.X."/>
            <person name="Godfroy A."/>
            <person name="Mathien C."/>
            <person name="Aube J."/>
            <person name="Cathalot C."/>
            <person name="Lesongeur F."/>
            <person name="L'Haridon S."/>
            <person name="Philippon X."/>
            <person name="Roussel E.G."/>
        </authorList>
    </citation>
    <scope>NUCLEOTIDE SEQUENCE [LARGE SCALE GENOMIC DNA]</scope>
    <source>
        <strain evidence="6 7">MO1340</strain>
    </source>
</reference>
<dbReference type="RefSeq" id="WP_200674445.1">
    <property type="nucleotide sequence ID" value="NZ_JAACYA010000002.1"/>
</dbReference>
<evidence type="ECO:0000259" key="5">
    <source>
        <dbReference type="SMART" id="SM00849"/>
    </source>
</evidence>
<name>A0ABS1GJP5_9AQUI</name>
<accession>A0ABS1GJP5</accession>
<dbReference type="PANTHER" id="PTHR46233:SF3">
    <property type="entry name" value="HYDROXYACYLGLUTATHIONE HYDROLASE GLOC"/>
    <property type="match status" value="1"/>
</dbReference>
<evidence type="ECO:0000256" key="3">
    <source>
        <dbReference type="ARBA" id="ARBA00022801"/>
    </source>
</evidence>
<comment type="caution">
    <text evidence="6">The sequence shown here is derived from an EMBL/GenBank/DDBJ whole genome shotgun (WGS) entry which is preliminary data.</text>
</comment>
<dbReference type="InterPro" id="IPR001279">
    <property type="entry name" value="Metallo-B-lactamas"/>
</dbReference>
<sequence>MIKVLTVGPLEENCVIVVDEESKEAVVVDPGAEGDRIIKSLENLTLRYIIATHGHLDHVGQVGYLKKVYDVPFVMNEKDLFLINNDIFPGFAQMIGAYPCPQIDIKIKEGDVIEFGRFSMKVIETPGHTPGSVCFYDEKNQFVITGDTLFKGSIGRTDLPGGDNSQMEQSLKKLMELPDDTDVIPGHGDTTKIGIEKKSNPYITGVFRLKW</sequence>
<dbReference type="SUPFAM" id="SSF56281">
    <property type="entry name" value="Metallo-hydrolase/oxidoreductase"/>
    <property type="match status" value="1"/>
</dbReference>
<protein>
    <submittedName>
        <fullName evidence="6">MBL fold metallo-hydrolase</fullName>
    </submittedName>
</protein>
<dbReference type="InterPro" id="IPR051453">
    <property type="entry name" value="MBL_Glyoxalase_II"/>
</dbReference>
<dbReference type="SMART" id="SM00849">
    <property type="entry name" value="Lactamase_B"/>
    <property type="match status" value="1"/>
</dbReference>